<dbReference type="InterPro" id="IPR008322">
    <property type="entry name" value="UPF0261"/>
</dbReference>
<dbReference type="RefSeq" id="WP_055659801.1">
    <property type="nucleotide sequence ID" value="NZ_CABIXC010000021.1"/>
</dbReference>
<evidence type="ECO:0000313" key="3">
    <source>
        <dbReference type="EMBL" id="CUP22039.1"/>
    </source>
</evidence>
<evidence type="ECO:0000259" key="2">
    <source>
        <dbReference type="Pfam" id="PF23189"/>
    </source>
</evidence>
<feature type="domain" description="UPF0261" evidence="2">
    <location>
        <begin position="186"/>
        <end position="403"/>
    </location>
</feature>
<dbReference type="InterPro" id="IPR056778">
    <property type="entry name" value="UPF0261_C"/>
</dbReference>
<dbReference type="Gene3D" id="3.40.50.12020">
    <property type="entry name" value="Uncharacterised protein family UPF0261, NN domain"/>
    <property type="match status" value="1"/>
</dbReference>
<dbReference type="Pfam" id="PF06792">
    <property type="entry name" value="UPF0261"/>
    <property type="match status" value="1"/>
</dbReference>
<dbReference type="Pfam" id="PF23189">
    <property type="entry name" value="UPF0261_C"/>
    <property type="match status" value="1"/>
</dbReference>
<proteinExistence type="predicted"/>
<dbReference type="PANTHER" id="PTHR31862:SF1">
    <property type="entry name" value="UPF0261 DOMAIN PROTEIN (AFU_ORTHOLOGUE AFUA_1G10120)"/>
    <property type="match status" value="1"/>
</dbReference>
<protein>
    <submittedName>
        <fullName evidence="3">Uncharacterized conserved protein</fullName>
    </submittedName>
</protein>
<dbReference type="InterPro" id="IPR051353">
    <property type="entry name" value="Tobamovirus_resist_UPF0261"/>
</dbReference>
<name>A0A174LKR3_9FIRM</name>
<dbReference type="CDD" id="cd15488">
    <property type="entry name" value="Tm-1-like"/>
    <property type="match status" value="1"/>
</dbReference>
<accession>A0A174LKR3</accession>
<evidence type="ECO:0000313" key="4">
    <source>
        <dbReference type="Proteomes" id="UP000095651"/>
    </source>
</evidence>
<dbReference type="AlphaFoldDB" id="A0A174LKR3"/>
<dbReference type="EMBL" id="CYZE01000021">
    <property type="protein sequence ID" value="CUP22039.1"/>
    <property type="molecule type" value="Genomic_DNA"/>
</dbReference>
<dbReference type="Gene3D" id="3.40.50.12030">
    <property type="entry name" value="Uncharacterised protein family UPF0261, NC domain"/>
    <property type="match status" value="1"/>
</dbReference>
<dbReference type="PIRSF" id="PIRSF033271">
    <property type="entry name" value="UCP033271"/>
    <property type="match status" value="1"/>
</dbReference>
<gene>
    <name evidence="3" type="ORF">ERS852407_05335</name>
</gene>
<dbReference type="PANTHER" id="PTHR31862">
    <property type="entry name" value="UPF0261 DOMAIN PROTEIN (AFU_ORTHOLOGUE AFUA_1G10120)"/>
    <property type="match status" value="1"/>
</dbReference>
<sequence length="407" mass="43709">MKTIAIAGTFDTKGKEYLYVKGLVEELGLHALTIHTGVFEPEFTPDVSNAEVAAAAGYDIRAIVERKDRAMATEALSKGMETLVLQLYGEGRFDGILSFGGSGGTSMVTPAMRALPIGVPKLMVSTMASGNVEQYVGTSDIVMMPSIVDVAGLNSISKVIFRNAVLAVCGMVRLKEELKPEIGDHKPLVAATMFGVTTPCVGFAKECLETHGYEVLVFHATGTGGRTMEALTDAGFFKGVLDLTTTEWCDEVVGGVLAAGQTRCEAAARCGIPQVVSVGAMDMVNFGPFDTVPQKFAGRNLYKHNPTVTLMRTTADENREVGEKLTEKLNLASGKTALLLPLKGVSAIDAEGQPFYGPKEDQVLFQTLRNGVNRDAVEIMELDYNINDKEFAVCAAEKLMELMEREA</sequence>
<dbReference type="Proteomes" id="UP000095651">
    <property type="component" value="Unassembled WGS sequence"/>
</dbReference>
<organism evidence="3 4">
    <name type="scientific">Hungatella hathewayi</name>
    <dbReference type="NCBI Taxonomy" id="154046"/>
    <lineage>
        <taxon>Bacteria</taxon>
        <taxon>Bacillati</taxon>
        <taxon>Bacillota</taxon>
        <taxon>Clostridia</taxon>
        <taxon>Lachnospirales</taxon>
        <taxon>Lachnospiraceae</taxon>
        <taxon>Hungatella</taxon>
    </lineage>
</organism>
<reference evidence="3 4" key="1">
    <citation type="submission" date="2015-09" db="EMBL/GenBank/DDBJ databases">
        <authorList>
            <consortium name="Pathogen Informatics"/>
        </authorList>
    </citation>
    <scope>NUCLEOTIDE SEQUENCE [LARGE SCALE GENOMIC DNA]</scope>
    <source>
        <strain evidence="3 4">2789STDY5608850</strain>
    </source>
</reference>
<feature type="domain" description="UPF0261" evidence="1">
    <location>
        <begin position="2"/>
        <end position="176"/>
    </location>
</feature>
<dbReference type="InterPro" id="IPR044122">
    <property type="entry name" value="UPF0261_N"/>
</dbReference>
<evidence type="ECO:0000259" key="1">
    <source>
        <dbReference type="Pfam" id="PF06792"/>
    </source>
</evidence>
<dbReference type="NCBIfam" id="NF002674">
    <property type="entry name" value="PRK02399.1-2"/>
    <property type="match status" value="1"/>
</dbReference>